<keyword evidence="1" id="KW-0812">Transmembrane</keyword>
<feature type="transmembrane region" description="Helical" evidence="1">
    <location>
        <begin position="257"/>
        <end position="276"/>
    </location>
</feature>
<name>A0AAJ0FKG7_9PEZI</name>
<dbReference type="GO" id="GO:0015098">
    <property type="term" value="F:molybdate ion transmembrane transporter activity"/>
    <property type="evidence" value="ECO:0007669"/>
    <property type="project" value="InterPro"/>
</dbReference>
<gene>
    <name evidence="2" type="ORF">QBC33DRAFT_597679</name>
</gene>
<dbReference type="PANTHER" id="PTHR31970:SF9">
    <property type="entry name" value="MOLYBDATE TRANSPORTER 2"/>
    <property type="match status" value="1"/>
</dbReference>
<organism evidence="2 3">
    <name type="scientific">Phialemonium atrogriseum</name>
    <dbReference type="NCBI Taxonomy" id="1093897"/>
    <lineage>
        <taxon>Eukaryota</taxon>
        <taxon>Fungi</taxon>
        <taxon>Dikarya</taxon>
        <taxon>Ascomycota</taxon>
        <taxon>Pezizomycotina</taxon>
        <taxon>Sordariomycetes</taxon>
        <taxon>Sordariomycetidae</taxon>
        <taxon>Cephalothecales</taxon>
        <taxon>Cephalothecaceae</taxon>
        <taxon>Phialemonium</taxon>
    </lineage>
</organism>
<dbReference type="InterPro" id="IPR031563">
    <property type="entry name" value="MOT1/MOT2"/>
</dbReference>
<keyword evidence="1" id="KW-0472">Membrane</keyword>
<protein>
    <submittedName>
        <fullName evidence="2">Sulfate transporter protein</fullName>
    </submittedName>
</protein>
<evidence type="ECO:0000256" key="1">
    <source>
        <dbReference type="SAM" id="Phobius"/>
    </source>
</evidence>
<feature type="transmembrane region" description="Helical" evidence="1">
    <location>
        <begin position="296"/>
        <end position="315"/>
    </location>
</feature>
<comment type="caution">
    <text evidence="2">The sequence shown here is derived from an EMBL/GenBank/DDBJ whole genome shotgun (WGS) entry which is preliminary data.</text>
</comment>
<dbReference type="PANTHER" id="PTHR31970">
    <property type="match status" value="1"/>
</dbReference>
<feature type="transmembrane region" description="Helical" evidence="1">
    <location>
        <begin position="91"/>
        <end position="111"/>
    </location>
</feature>
<dbReference type="Proteomes" id="UP001244011">
    <property type="component" value="Unassembled WGS sequence"/>
</dbReference>
<feature type="transmembrane region" description="Helical" evidence="1">
    <location>
        <begin position="327"/>
        <end position="348"/>
    </location>
</feature>
<evidence type="ECO:0000313" key="2">
    <source>
        <dbReference type="EMBL" id="KAK1771057.1"/>
    </source>
</evidence>
<dbReference type="RefSeq" id="XP_060287270.1">
    <property type="nucleotide sequence ID" value="XM_060431939.1"/>
</dbReference>
<feature type="transmembrane region" description="Helical" evidence="1">
    <location>
        <begin position="404"/>
        <end position="425"/>
    </location>
</feature>
<dbReference type="GeneID" id="85315126"/>
<sequence length="446" mass="45396">MAFKNIRQLHRNNVQTLRNSPVAEISGALGDLGTLLPLMIALALQGSISLSTTLVLTGFFNIATVNPSMHAQAIAAAAIASGSSLPETVAAGAWVSIAVLLLSATGLIGWLTRHIPVPVVKGIQMGAGLTLVVSAGTSLLRPLGWAAPPLDNRLWALAAFLGLVATQRRPRFTYALLVTLVAVASAVAAVAASRPGGLPALTPWHPSAYLPAFLSPDAAGMAVAQLPLTALNSVVAAAALAAELFPSLPGGATPPSATALGISVAAMNLLGCWLGAMPVCHGAGGLAAQHRFGARSGASVVMLGAAKVVLGLAFGESLAGLLGAFPRALLGVLVLASGLELACVGAGLNYGAADLWETSAAGAELGGGSGGGLAGLVRKHRELSDQERTERWTVMLMTTAGMLAFKNTAVGFVAGMICHWAYWLADLVEMRRAGNRLHGESRPLLH</sequence>
<dbReference type="AlphaFoldDB" id="A0AAJ0FKG7"/>
<evidence type="ECO:0000313" key="3">
    <source>
        <dbReference type="Proteomes" id="UP001244011"/>
    </source>
</evidence>
<proteinExistence type="predicted"/>
<keyword evidence="1" id="KW-1133">Transmembrane helix</keyword>
<accession>A0AAJ0FKG7</accession>
<feature type="transmembrane region" description="Helical" evidence="1">
    <location>
        <begin position="172"/>
        <end position="192"/>
    </location>
</feature>
<reference evidence="2" key="1">
    <citation type="submission" date="2023-06" db="EMBL/GenBank/DDBJ databases">
        <title>Genome-scale phylogeny and comparative genomics of the fungal order Sordariales.</title>
        <authorList>
            <consortium name="Lawrence Berkeley National Laboratory"/>
            <person name="Hensen N."/>
            <person name="Bonometti L."/>
            <person name="Westerberg I."/>
            <person name="Brannstrom I.O."/>
            <person name="Guillou S."/>
            <person name="Cros-Aarteil S."/>
            <person name="Calhoun S."/>
            <person name="Haridas S."/>
            <person name="Kuo A."/>
            <person name="Mondo S."/>
            <person name="Pangilinan J."/>
            <person name="Riley R."/>
            <person name="Labutti K."/>
            <person name="Andreopoulos B."/>
            <person name="Lipzen A."/>
            <person name="Chen C."/>
            <person name="Yanf M."/>
            <person name="Daum C."/>
            <person name="Ng V."/>
            <person name="Clum A."/>
            <person name="Steindorff A."/>
            <person name="Ohm R."/>
            <person name="Martin F."/>
            <person name="Silar P."/>
            <person name="Natvig D."/>
            <person name="Lalanne C."/>
            <person name="Gautier V."/>
            <person name="Ament-Velasquez S.L."/>
            <person name="Kruys A."/>
            <person name="Hutchinson M.I."/>
            <person name="Powell A.J."/>
            <person name="Barry K."/>
            <person name="Miller A.N."/>
            <person name="Grigoriev I.V."/>
            <person name="Debuchy R."/>
            <person name="Gladieux P."/>
            <person name="Thoren M.H."/>
            <person name="Johannesson H."/>
        </authorList>
    </citation>
    <scope>NUCLEOTIDE SEQUENCE</scope>
    <source>
        <strain evidence="2">8032-3</strain>
    </source>
</reference>
<dbReference type="EMBL" id="MU838999">
    <property type="protein sequence ID" value="KAK1771057.1"/>
    <property type="molecule type" value="Genomic_DNA"/>
</dbReference>
<keyword evidence="3" id="KW-1185">Reference proteome</keyword>
<dbReference type="Pfam" id="PF16983">
    <property type="entry name" value="MFS_MOT1"/>
    <property type="match status" value="2"/>
</dbReference>